<dbReference type="InterPro" id="IPR002543">
    <property type="entry name" value="FtsK_dom"/>
</dbReference>
<organism evidence="6 7">
    <name type="scientific">Actinoallomurus spadix</name>
    <dbReference type="NCBI Taxonomy" id="79912"/>
    <lineage>
        <taxon>Bacteria</taxon>
        <taxon>Bacillati</taxon>
        <taxon>Actinomycetota</taxon>
        <taxon>Actinomycetes</taxon>
        <taxon>Streptosporangiales</taxon>
        <taxon>Thermomonosporaceae</taxon>
        <taxon>Actinoallomurus</taxon>
    </lineage>
</organism>
<accession>A0ABN0WFJ3</accession>
<evidence type="ECO:0000256" key="2">
    <source>
        <dbReference type="ARBA" id="ARBA00022840"/>
    </source>
</evidence>
<dbReference type="Proteomes" id="UP001501822">
    <property type="component" value="Unassembled WGS sequence"/>
</dbReference>
<evidence type="ECO:0000313" key="7">
    <source>
        <dbReference type="Proteomes" id="UP001501822"/>
    </source>
</evidence>
<name>A0ABN0WFJ3_9ACTN</name>
<dbReference type="PANTHER" id="PTHR22683:SF41">
    <property type="entry name" value="DNA TRANSLOCASE FTSK"/>
    <property type="match status" value="1"/>
</dbReference>
<protein>
    <recommendedName>
        <fullName evidence="5">FtsK domain-containing protein</fullName>
    </recommendedName>
</protein>
<evidence type="ECO:0000313" key="6">
    <source>
        <dbReference type="EMBL" id="GAA0335878.1"/>
    </source>
</evidence>
<feature type="domain" description="FtsK" evidence="5">
    <location>
        <begin position="254"/>
        <end position="440"/>
    </location>
</feature>
<reference evidence="6 7" key="1">
    <citation type="journal article" date="2019" name="Int. J. Syst. Evol. Microbiol.">
        <title>The Global Catalogue of Microorganisms (GCM) 10K type strain sequencing project: providing services to taxonomists for standard genome sequencing and annotation.</title>
        <authorList>
            <consortium name="The Broad Institute Genomics Platform"/>
            <consortium name="The Broad Institute Genome Sequencing Center for Infectious Disease"/>
            <person name="Wu L."/>
            <person name="Ma J."/>
        </authorList>
    </citation>
    <scope>NUCLEOTIDE SEQUENCE [LARGE SCALE GENOMIC DNA]</scope>
    <source>
        <strain evidence="6 7">JCM 3146</strain>
    </source>
</reference>
<feature type="transmembrane region" description="Helical" evidence="4">
    <location>
        <begin position="100"/>
        <end position="120"/>
    </location>
</feature>
<comment type="caution">
    <text evidence="6">The sequence shown here is derived from an EMBL/GenBank/DDBJ whole genome shotgun (WGS) entry which is preliminary data.</text>
</comment>
<keyword evidence="4" id="KW-1133">Transmembrane helix</keyword>
<evidence type="ECO:0000256" key="3">
    <source>
        <dbReference type="PROSITE-ProRule" id="PRU00289"/>
    </source>
</evidence>
<dbReference type="PANTHER" id="PTHR22683">
    <property type="entry name" value="SPORULATION PROTEIN RELATED"/>
    <property type="match status" value="1"/>
</dbReference>
<dbReference type="RefSeq" id="WP_252803077.1">
    <property type="nucleotide sequence ID" value="NZ_BAAABM010000016.1"/>
</dbReference>
<gene>
    <name evidence="6" type="ORF">GCM10010151_26990</name>
</gene>
<evidence type="ECO:0000259" key="5">
    <source>
        <dbReference type="PROSITE" id="PS50901"/>
    </source>
</evidence>
<feature type="transmembrane region" description="Helical" evidence="4">
    <location>
        <begin position="70"/>
        <end position="88"/>
    </location>
</feature>
<keyword evidence="4" id="KW-0472">Membrane</keyword>
<keyword evidence="7" id="KW-1185">Reference proteome</keyword>
<feature type="binding site" evidence="3">
    <location>
        <begin position="281"/>
        <end position="288"/>
    </location>
    <ligand>
        <name>ATP</name>
        <dbReference type="ChEBI" id="CHEBI:30616"/>
    </ligand>
</feature>
<dbReference type="SUPFAM" id="SSF52540">
    <property type="entry name" value="P-loop containing nucleoside triphosphate hydrolases"/>
    <property type="match status" value="1"/>
</dbReference>
<keyword evidence="1 3" id="KW-0547">Nucleotide-binding</keyword>
<keyword evidence="4" id="KW-0812">Transmembrane</keyword>
<evidence type="ECO:0000256" key="1">
    <source>
        <dbReference type="ARBA" id="ARBA00022741"/>
    </source>
</evidence>
<dbReference type="PROSITE" id="PS50901">
    <property type="entry name" value="FTSK"/>
    <property type="match status" value="1"/>
</dbReference>
<sequence>MRQRYPTRRRRWGRSEPMPLYVVTDDRQAGEAIAVLARWLFRYRSELAPLTTALLLAGAAAFLHHGHRGLWPDVLALTVVAVAVILASGKRWLDRGIERAYAAVVAIAAGGWFATATAHGPTSPPLPGLLVAVTLICGAPWWSHRRRRSRVRIERTVNAWPDLAETIGLAGSRVLSAVVDLWGWRARLALKRGQTVTDVINRLPAIESGLGTRPGSVRVEPDPARADHCVLHVLEKDPHARPIPWPAPTGTSVADPVELGVFEDATPVRVRLLHRHALVAGIAGSGKSGILNVILAALTAYPDVVIWGIDLKGGMELQPWASCLDRIATDPRQAAELLADAVTILDARAATLTRQGARLWIPTPEEPTLIIVADEYAELADESPDAMAHADSIARRGRAVAVTLLAATQRPTQAAMGKGAVRSQMDIRICLRVRERRDTDLILGQGAHTAGWHAHTLDAPGKFLISAPGFDVPRRARAYLLTDERVRATARAHRNRRPRLDALSADAIAHTTADVEVIDAEIIADDPEQALWTALLEAPDVGLSVSQLMKITGMGRTWVYSRLQEHAHAGRVQQVSRGRWRAAQRP</sequence>
<keyword evidence="2 3" id="KW-0067">ATP-binding</keyword>
<dbReference type="Gene3D" id="3.40.50.300">
    <property type="entry name" value="P-loop containing nucleotide triphosphate hydrolases"/>
    <property type="match status" value="1"/>
</dbReference>
<feature type="transmembrane region" description="Helical" evidence="4">
    <location>
        <begin position="126"/>
        <end position="143"/>
    </location>
</feature>
<dbReference type="Pfam" id="PF01580">
    <property type="entry name" value="FtsK_SpoIIIE"/>
    <property type="match status" value="1"/>
</dbReference>
<feature type="transmembrane region" description="Helical" evidence="4">
    <location>
        <begin position="47"/>
        <end position="64"/>
    </location>
</feature>
<dbReference type="InterPro" id="IPR027417">
    <property type="entry name" value="P-loop_NTPase"/>
</dbReference>
<evidence type="ECO:0000256" key="4">
    <source>
        <dbReference type="SAM" id="Phobius"/>
    </source>
</evidence>
<dbReference type="InterPro" id="IPR050206">
    <property type="entry name" value="FtsK/SpoIIIE/SftA"/>
</dbReference>
<proteinExistence type="predicted"/>
<dbReference type="EMBL" id="BAAABM010000016">
    <property type="protein sequence ID" value="GAA0335878.1"/>
    <property type="molecule type" value="Genomic_DNA"/>
</dbReference>